<organism evidence="3">
    <name type="scientific">Schistocephalus solidus</name>
    <name type="common">Tapeworm</name>
    <dbReference type="NCBI Taxonomy" id="70667"/>
    <lineage>
        <taxon>Eukaryota</taxon>
        <taxon>Metazoa</taxon>
        <taxon>Spiralia</taxon>
        <taxon>Lophotrochozoa</taxon>
        <taxon>Platyhelminthes</taxon>
        <taxon>Cestoda</taxon>
        <taxon>Eucestoda</taxon>
        <taxon>Diphyllobothriidea</taxon>
        <taxon>Diphyllobothriidae</taxon>
        <taxon>Schistocephalus</taxon>
    </lineage>
</organism>
<evidence type="ECO:0000313" key="1">
    <source>
        <dbReference type="EMBL" id="VDL87864.1"/>
    </source>
</evidence>
<dbReference type="OrthoDB" id="6154480at2759"/>
<dbReference type="WBParaSite" id="SSLN_0000153501-mRNA-1">
    <property type="protein sequence ID" value="SSLN_0000153501-mRNA-1"/>
    <property type="gene ID" value="SSLN_0000153501"/>
</dbReference>
<sequence>MLSQVQLRWSGHLVRMDAERQGGQKRRFKYTLKKSLKQRQINPVTLEDLALDRPTWRRSVRIGSTIYEANRIAAAKAKRAACKAQSPRINTANSQALPTCPHCQRTFRE</sequence>
<proteinExistence type="predicted"/>
<dbReference type="EMBL" id="UYSU01003354">
    <property type="protein sequence ID" value="VDL87864.1"/>
    <property type="molecule type" value="Genomic_DNA"/>
</dbReference>
<gene>
    <name evidence="1" type="ORF">SSLN_LOCUS1479</name>
</gene>
<reference evidence="1 2" key="2">
    <citation type="submission" date="2018-11" db="EMBL/GenBank/DDBJ databases">
        <authorList>
            <consortium name="Pathogen Informatics"/>
        </authorList>
    </citation>
    <scope>NUCLEOTIDE SEQUENCE [LARGE SCALE GENOMIC DNA]</scope>
    <source>
        <strain evidence="1 2">NST_G2</strain>
    </source>
</reference>
<protein>
    <submittedName>
        <fullName evidence="3">OrfB_IS605 domain-containing protein</fullName>
    </submittedName>
</protein>
<accession>A0A183SB81</accession>
<dbReference type="Proteomes" id="UP000275846">
    <property type="component" value="Unassembled WGS sequence"/>
</dbReference>
<dbReference type="AlphaFoldDB" id="A0A183SB81"/>
<evidence type="ECO:0000313" key="2">
    <source>
        <dbReference type="Proteomes" id="UP000275846"/>
    </source>
</evidence>
<name>A0A183SB81_SCHSO</name>
<keyword evidence="2" id="KW-1185">Reference proteome</keyword>
<reference evidence="3" key="1">
    <citation type="submission" date="2016-06" db="UniProtKB">
        <authorList>
            <consortium name="WormBaseParasite"/>
        </authorList>
    </citation>
    <scope>IDENTIFICATION</scope>
</reference>
<evidence type="ECO:0000313" key="3">
    <source>
        <dbReference type="WBParaSite" id="SSLN_0000153501-mRNA-1"/>
    </source>
</evidence>